<comment type="caution">
    <text evidence="2">The sequence shown here is derived from an EMBL/GenBank/DDBJ whole genome shotgun (WGS) entry which is preliminary data.</text>
</comment>
<accession>A0A4R1ESR5</accession>
<evidence type="ECO:0000313" key="3">
    <source>
        <dbReference type="Proteomes" id="UP000294887"/>
    </source>
</evidence>
<feature type="transmembrane region" description="Helical" evidence="1">
    <location>
        <begin position="82"/>
        <end position="101"/>
    </location>
</feature>
<proteinExistence type="predicted"/>
<reference evidence="2 3" key="1">
    <citation type="submission" date="2019-03" db="EMBL/GenBank/DDBJ databases">
        <title>Genomic Encyclopedia of Type Strains, Phase IV (KMG-IV): sequencing the most valuable type-strain genomes for metagenomic binning, comparative biology and taxonomic classification.</title>
        <authorList>
            <person name="Goeker M."/>
        </authorList>
    </citation>
    <scope>NUCLEOTIDE SEQUENCE [LARGE SCALE GENOMIC DNA]</scope>
    <source>
        <strain evidence="2 3">DSM 24830</strain>
    </source>
</reference>
<name>A0A4R1ESR5_9GAMM</name>
<evidence type="ECO:0000256" key="1">
    <source>
        <dbReference type="SAM" id="Phobius"/>
    </source>
</evidence>
<organism evidence="2 3">
    <name type="scientific">Cocleimonas flava</name>
    <dbReference type="NCBI Taxonomy" id="634765"/>
    <lineage>
        <taxon>Bacteria</taxon>
        <taxon>Pseudomonadati</taxon>
        <taxon>Pseudomonadota</taxon>
        <taxon>Gammaproteobacteria</taxon>
        <taxon>Thiotrichales</taxon>
        <taxon>Thiotrichaceae</taxon>
        <taxon>Cocleimonas</taxon>
    </lineage>
</organism>
<keyword evidence="3" id="KW-1185">Reference proteome</keyword>
<evidence type="ECO:0000313" key="2">
    <source>
        <dbReference type="EMBL" id="TCJ84637.1"/>
    </source>
</evidence>
<dbReference type="EMBL" id="SMFQ01000004">
    <property type="protein sequence ID" value="TCJ84637.1"/>
    <property type="molecule type" value="Genomic_DNA"/>
</dbReference>
<sequence>MESKIPLPTDNIYKFYAMFGLLLLITSILGTIWVGTSTNEKLHYLVKEYESIPGTEEVKEKTGIGKFIEARIKAQVKNKQTYIYGLSGTTTIAILLMFYGFRQWHTKIQPKQDEYFDLQLQKLKREIESTENKTAQK</sequence>
<protein>
    <submittedName>
        <fullName evidence="2">Uncharacterized protein</fullName>
    </submittedName>
</protein>
<dbReference type="Proteomes" id="UP000294887">
    <property type="component" value="Unassembled WGS sequence"/>
</dbReference>
<dbReference type="RefSeq" id="WP_131906384.1">
    <property type="nucleotide sequence ID" value="NZ_BAAAFU010000006.1"/>
</dbReference>
<feature type="transmembrane region" description="Helical" evidence="1">
    <location>
        <begin position="12"/>
        <end position="34"/>
    </location>
</feature>
<gene>
    <name evidence="2" type="ORF">EV695_2596</name>
</gene>
<keyword evidence="1" id="KW-0812">Transmembrane</keyword>
<keyword evidence="1" id="KW-1133">Transmembrane helix</keyword>
<dbReference type="AlphaFoldDB" id="A0A4R1ESR5"/>
<keyword evidence="1" id="KW-0472">Membrane</keyword>
<dbReference type="OrthoDB" id="8908843at2"/>